<proteinExistence type="predicted"/>
<protein>
    <submittedName>
        <fullName evidence="1">Uncharacterized protein</fullName>
    </submittedName>
</protein>
<dbReference type="Proteomes" id="UP001339883">
    <property type="component" value="Unassembled WGS sequence"/>
</dbReference>
<sequence length="298" mass="33210">MTTYFQVNGASGEVAIDDQFECPKFLAKYRVTTKDSSSAATTAGDYLLRLDYQKYLPYRNVYTFMRFKDLRSIGVDMDTTDDSVREFASNILIFIKPITANSGYSVDVKPRFKMATSGYRAEEFGVYKSSDGYYELQILLYANVQNFEALIALYTTAPLIPAKNGILVFNAQSKLLFDGTKGYLQHVKTLSGGIKVGSNVSIAGSYSVTLPTNLNVDHLFISCKSPLPYFGADNISNKGVSVDFTFYYPTFTVSSNTLKIDIKAEHVVTYSNTNAQLNQFFETLIYCPFPEGITTLTP</sequence>
<organism evidence="1 2">
    <name type="scientific">Acinetobacter pollinis</name>
    <dbReference type="NCBI Taxonomy" id="2605270"/>
    <lineage>
        <taxon>Bacteria</taxon>
        <taxon>Pseudomonadati</taxon>
        <taxon>Pseudomonadota</taxon>
        <taxon>Gammaproteobacteria</taxon>
        <taxon>Moraxellales</taxon>
        <taxon>Moraxellaceae</taxon>
        <taxon>Acinetobacter</taxon>
    </lineage>
</organism>
<name>A0ABU6DQ44_9GAMM</name>
<dbReference type="EMBL" id="VTDN01000001">
    <property type="protein sequence ID" value="MEB5475551.1"/>
    <property type="molecule type" value="Genomic_DNA"/>
</dbReference>
<reference evidence="1 2" key="1">
    <citation type="submission" date="2019-08" db="EMBL/GenBank/DDBJ databases">
        <title>Five species of Acinetobacter isolated from floral nectar and animal pollinators.</title>
        <authorList>
            <person name="Hendry T.A."/>
        </authorList>
    </citation>
    <scope>NUCLEOTIDE SEQUENCE [LARGE SCALE GENOMIC DNA]</scope>
    <source>
        <strain evidence="1 2">MD18.27</strain>
    </source>
</reference>
<dbReference type="RefSeq" id="WP_325774212.1">
    <property type="nucleotide sequence ID" value="NZ_VTDN01000001.1"/>
</dbReference>
<gene>
    <name evidence="1" type="ORF">I2F25_00540</name>
</gene>
<keyword evidence="2" id="KW-1185">Reference proteome</keyword>
<accession>A0ABU6DQ44</accession>
<comment type="caution">
    <text evidence="1">The sequence shown here is derived from an EMBL/GenBank/DDBJ whole genome shotgun (WGS) entry which is preliminary data.</text>
</comment>
<evidence type="ECO:0000313" key="1">
    <source>
        <dbReference type="EMBL" id="MEB5475551.1"/>
    </source>
</evidence>
<evidence type="ECO:0000313" key="2">
    <source>
        <dbReference type="Proteomes" id="UP001339883"/>
    </source>
</evidence>